<feature type="domain" description="PA14" evidence="2">
    <location>
        <begin position="175"/>
        <end position="338"/>
    </location>
</feature>
<keyword evidence="4" id="KW-1185">Reference proteome</keyword>
<name>A0A9W8R8M2_9HYPO</name>
<dbReference type="Gene3D" id="2.60.120.1560">
    <property type="match status" value="1"/>
</dbReference>
<organism evidence="3 4">
    <name type="scientific">Fusarium falciforme</name>
    <dbReference type="NCBI Taxonomy" id="195108"/>
    <lineage>
        <taxon>Eukaryota</taxon>
        <taxon>Fungi</taxon>
        <taxon>Dikarya</taxon>
        <taxon>Ascomycota</taxon>
        <taxon>Pezizomycotina</taxon>
        <taxon>Sordariomycetes</taxon>
        <taxon>Hypocreomycetidae</taxon>
        <taxon>Hypocreales</taxon>
        <taxon>Nectriaceae</taxon>
        <taxon>Fusarium</taxon>
        <taxon>Fusarium solani species complex</taxon>
    </lineage>
</organism>
<reference evidence="3" key="1">
    <citation type="submission" date="2022-09" db="EMBL/GenBank/DDBJ databases">
        <title>Fusarium specimens isolated from Avocado Roots.</title>
        <authorList>
            <person name="Stajich J."/>
            <person name="Roper C."/>
            <person name="Heimlech-Rivalta G."/>
        </authorList>
    </citation>
    <scope>NUCLEOTIDE SEQUENCE</scope>
    <source>
        <strain evidence="3">A02</strain>
    </source>
</reference>
<proteinExistence type="predicted"/>
<feature type="region of interest" description="Disordered" evidence="1">
    <location>
        <begin position="1"/>
        <end position="153"/>
    </location>
</feature>
<dbReference type="Proteomes" id="UP001152087">
    <property type="component" value="Unassembled WGS sequence"/>
</dbReference>
<dbReference type="InterPro" id="IPR018871">
    <property type="entry name" value="GLEYA_adhesin_domain"/>
</dbReference>
<dbReference type="PROSITE" id="PS51820">
    <property type="entry name" value="PA14"/>
    <property type="match status" value="1"/>
</dbReference>
<gene>
    <name evidence="3" type="ORF">NW755_006641</name>
</gene>
<evidence type="ECO:0000313" key="3">
    <source>
        <dbReference type="EMBL" id="KAJ4188479.1"/>
    </source>
</evidence>
<dbReference type="Pfam" id="PF10528">
    <property type="entry name" value="GLEYA"/>
    <property type="match status" value="1"/>
</dbReference>
<accession>A0A9W8R8M2</accession>
<dbReference type="EMBL" id="JAOQAV010000015">
    <property type="protein sequence ID" value="KAJ4188479.1"/>
    <property type="molecule type" value="Genomic_DNA"/>
</dbReference>
<evidence type="ECO:0000313" key="4">
    <source>
        <dbReference type="Proteomes" id="UP001152087"/>
    </source>
</evidence>
<comment type="caution">
    <text evidence="3">The sequence shown here is derived from an EMBL/GenBank/DDBJ whole genome shotgun (WGS) entry which is preliminary data.</text>
</comment>
<dbReference type="InterPro" id="IPR037524">
    <property type="entry name" value="PA14/GLEYA"/>
</dbReference>
<feature type="compositionally biased region" description="Low complexity" evidence="1">
    <location>
        <begin position="23"/>
        <end position="148"/>
    </location>
</feature>
<evidence type="ECO:0000256" key="1">
    <source>
        <dbReference type="SAM" id="MobiDB-lite"/>
    </source>
</evidence>
<protein>
    <recommendedName>
        <fullName evidence="2">PA14 domain-containing protein</fullName>
    </recommendedName>
</protein>
<sequence length="358" mass="38208">MSQCRNLRACDHGTTPHSSEAPSSTTDGSSLTEESSTTTETSSTQDPTTSEESTTTEETTTSTTSEDSTTSQEPTTTQAPTTTTESTTPQESTTSDETTTPAESTTSEEPTTSAESTTTTTPTTTDAPTTTEQSTTSDAPSTTTSETPPCTPGLEWVFYNFEQAPDGETNPGQIPYHPTEQTTTWSQQTFQIGTSFSGQSPGSRGTTTTVGIPSQDQTFTVYGTDTGTNAQYNIVQHIGYFHPSKVGTYTFNLPGDQLDDVVYTWIGDPARSGYNNGNAYYIADYYAPTSRSFTYDVQNAGDYIPFRLSWVNAQQGGGFGFSVEDPDGNVILSDSTPTTDGQFVNGCADSVDAPPFDF</sequence>
<evidence type="ECO:0000259" key="2">
    <source>
        <dbReference type="PROSITE" id="PS51820"/>
    </source>
</evidence>
<dbReference type="AlphaFoldDB" id="A0A9W8R8M2"/>